<sequence>MERQTNTQSAPIRVGAQVVDPSVSLAKFEKELSLFQSAEKHHRQRGVSLVWAEFPSMVLTFSAYRLRPLSIVFAVKLDFTNYDLDPISVKFIDPISEAELRKQELYTHMHRKIPIPGANTDVTVAPTFTRQELIQSHEPDHIPFLCLPGVREYHAHSVHSNDPWLNRRGKGEGTLGFIIDQLVTYGTEPISGVTPKTVNIAMLPPGTMQVQYNGIIFMIDKTPL</sequence>
<reference evidence="2 3" key="1">
    <citation type="journal article" date="2015" name="Stand. Genomic Sci.">
        <title>Genomic Encyclopedia of Bacterial and Archaeal Type Strains, Phase III: the genomes of soil and plant-associated and newly described type strains.</title>
        <authorList>
            <person name="Whitman W.B."/>
            <person name="Woyke T."/>
            <person name="Klenk H.P."/>
            <person name="Zhou Y."/>
            <person name="Lilburn T.G."/>
            <person name="Beck B.J."/>
            <person name="De Vos P."/>
            <person name="Vandamme P."/>
            <person name="Eisen J.A."/>
            <person name="Garrity G."/>
            <person name="Hugenholtz P."/>
            <person name="Kyrpides N.C."/>
        </authorList>
    </citation>
    <scope>NUCLEOTIDE SEQUENCE [LARGE SCALE GENOMIC DNA]</scope>
    <source>
        <strain evidence="2 3">CGMCC 1.7271</strain>
    </source>
</reference>
<dbReference type="EMBL" id="VLLE01000008">
    <property type="protein sequence ID" value="TWI77950.1"/>
    <property type="molecule type" value="Genomic_DNA"/>
</dbReference>
<evidence type="ECO:0000259" key="1">
    <source>
        <dbReference type="Pfam" id="PF14455"/>
    </source>
</evidence>
<comment type="caution">
    <text evidence="2">The sequence shown here is derived from an EMBL/GenBank/DDBJ whole genome shotgun (WGS) entry which is preliminary data.</text>
</comment>
<organism evidence="2 3">
    <name type="scientific">Lacibacter cauensis</name>
    <dbReference type="NCBI Taxonomy" id="510947"/>
    <lineage>
        <taxon>Bacteria</taxon>
        <taxon>Pseudomonadati</taxon>
        <taxon>Bacteroidota</taxon>
        <taxon>Chitinophagia</taxon>
        <taxon>Chitinophagales</taxon>
        <taxon>Chitinophagaceae</taxon>
        <taxon>Lacibacter</taxon>
    </lineage>
</organism>
<accession>A0A562SBC4</accession>
<proteinExistence type="predicted"/>
<feature type="domain" description="Metal binding" evidence="1">
    <location>
        <begin position="19"/>
        <end position="190"/>
    </location>
</feature>
<dbReference type="AlphaFoldDB" id="A0A562SBC4"/>
<gene>
    <name evidence="2" type="ORF">IQ13_4192</name>
</gene>
<evidence type="ECO:0000313" key="2">
    <source>
        <dbReference type="EMBL" id="TWI77950.1"/>
    </source>
</evidence>
<dbReference type="Proteomes" id="UP000316167">
    <property type="component" value="Unassembled WGS sequence"/>
</dbReference>
<protein>
    <submittedName>
        <fullName evidence="2">Putative metal binding uncharacterized protein</fullName>
    </submittedName>
</protein>
<evidence type="ECO:0000313" key="3">
    <source>
        <dbReference type="Proteomes" id="UP000316167"/>
    </source>
</evidence>
<name>A0A562SBC4_9BACT</name>
<dbReference type="OrthoDB" id="9804396at2"/>
<keyword evidence="3" id="KW-1185">Reference proteome</keyword>
<dbReference type="RefSeq" id="WP_144888649.1">
    <property type="nucleotide sequence ID" value="NZ_VLLE01000008.1"/>
</dbReference>
<dbReference type="InterPro" id="IPR025873">
    <property type="entry name" value="Metal-bd_dom_prd"/>
</dbReference>
<dbReference type="Pfam" id="PF14455">
    <property type="entry name" value="Metal_CEHH"/>
    <property type="match status" value="1"/>
</dbReference>